<dbReference type="EMBL" id="HG994366">
    <property type="protein sequence ID" value="CAF1912955.1"/>
    <property type="molecule type" value="Genomic_DNA"/>
</dbReference>
<name>A0A816KKW6_BRANA</name>
<accession>A0A816KKW6</accession>
<organism evidence="2">
    <name type="scientific">Brassica napus</name>
    <name type="common">Rape</name>
    <dbReference type="NCBI Taxonomy" id="3708"/>
    <lineage>
        <taxon>Eukaryota</taxon>
        <taxon>Viridiplantae</taxon>
        <taxon>Streptophyta</taxon>
        <taxon>Embryophyta</taxon>
        <taxon>Tracheophyta</taxon>
        <taxon>Spermatophyta</taxon>
        <taxon>Magnoliopsida</taxon>
        <taxon>eudicotyledons</taxon>
        <taxon>Gunneridae</taxon>
        <taxon>Pentapetalae</taxon>
        <taxon>rosids</taxon>
        <taxon>malvids</taxon>
        <taxon>Brassicales</taxon>
        <taxon>Brassicaceae</taxon>
        <taxon>Brassiceae</taxon>
        <taxon>Brassica</taxon>
    </lineage>
</organism>
<sequence>MQKYDLTIVKNKPCSAPTRSETICRTDAAWNKQSKQAGLAWIFTGEGINSKLEGSSTQAFVNSPDSRSSRDATRPHQGSDPKDLFSHQDVLR</sequence>
<reference evidence="2" key="1">
    <citation type="submission" date="2021-01" db="EMBL/GenBank/DDBJ databases">
        <authorList>
            <consortium name="Genoscope - CEA"/>
            <person name="William W."/>
        </authorList>
    </citation>
    <scope>NUCLEOTIDE SEQUENCE</scope>
</reference>
<gene>
    <name evidence="2" type="ORF">DARMORV10_C02P34200.1</name>
</gene>
<feature type="region of interest" description="Disordered" evidence="1">
    <location>
        <begin position="54"/>
        <end position="92"/>
    </location>
</feature>
<feature type="compositionally biased region" description="Basic and acidic residues" evidence="1">
    <location>
        <begin position="67"/>
        <end position="92"/>
    </location>
</feature>
<dbReference type="Proteomes" id="UP001295469">
    <property type="component" value="Chromosome C02"/>
</dbReference>
<evidence type="ECO:0000313" key="2">
    <source>
        <dbReference type="EMBL" id="CAF1912955.1"/>
    </source>
</evidence>
<evidence type="ECO:0000256" key="1">
    <source>
        <dbReference type="SAM" id="MobiDB-lite"/>
    </source>
</evidence>
<protein>
    <submittedName>
        <fullName evidence="2">(rape) hypothetical protein</fullName>
    </submittedName>
</protein>
<feature type="compositionally biased region" description="Polar residues" evidence="1">
    <location>
        <begin position="54"/>
        <end position="66"/>
    </location>
</feature>
<proteinExistence type="predicted"/>
<dbReference type="AlphaFoldDB" id="A0A816KKW6"/>